<dbReference type="AlphaFoldDB" id="A0A4R6AAW4"/>
<dbReference type="EMBL" id="SNAA01000006">
    <property type="protein sequence ID" value="TDL81071.1"/>
    <property type="molecule type" value="Genomic_DNA"/>
</dbReference>
<sequence length="272" mass="28702">MSRASSTTRIRGSSGSMLRPPSPGRRPGMAALIQLARPPGADRLSQTVSEGPSATTGDKTGPAPTHLRGAHLPYRGGRGATRPPGEIRTMKDTAMNRFKYLPIGALVLALSGAGIGMAVAQTTGGAPETSSDEAPAERTEVSRDRGDHRGRGGHRGGKGFGMRGNSEIFRTVFAEVDADGDGSVTQDEVDAYRAAKVGEADASGDGALSIEEFDTLYRQFTRPRMVDAFQDLDADGDGVISPAEMDARFGDIVKRMDRDGDGALTVQRGRRN</sequence>
<keyword evidence="5" id="KW-1185">Reference proteome</keyword>
<comment type="caution">
    <text evidence="4">The sequence shown here is derived from an EMBL/GenBank/DDBJ whole genome shotgun (WGS) entry which is preliminary data.</text>
</comment>
<evidence type="ECO:0000256" key="2">
    <source>
        <dbReference type="SAM" id="Phobius"/>
    </source>
</evidence>
<dbReference type="CDD" id="cd00051">
    <property type="entry name" value="EFh"/>
    <property type="match status" value="1"/>
</dbReference>
<evidence type="ECO:0000259" key="3">
    <source>
        <dbReference type="PROSITE" id="PS50222"/>
    </source>
</evidence>
<keyword evidence="2" id="KW-1133">Transmembrane helix</keyword>
<evidence type="ECO:0000256" key="1">
    <source>
        <dbReference type="SAM" id="MobiDB-lite"/>
    </source>
</evidence>
<feature type="region of interest" description="Disordered" evidence="1">
    <location>
        <begin position="1"/>
        <end position="87"/>
    </location>
</feature>
<keyword evidence="2" id="KW-0472">Membrane</keyword>
<keyword evidence="2" id="KW-0812">Transmembrane</keyword>
<dbReference type="GO" id="GO:0005509">
    <property type="term" value="F:calcium ion binding"/>
    <property type="evidence" value="ECO:0007669"/>
    <property type="project" value="InterPro"/>
</dbReference>
<evidence type="ECO:0000313" key="4">
    <source>
        <dbReference type="EMBL" id="TDL81071.1"/>
    </source>
</evidence>
<dbReference type="Pfam" id="PF13202">
    <property type="entry name" value="EF-hand_5"/>
    <property type="match status" value="3"/>
</dbReference>
<dbReference type="Gene3D" id="1.10.238.10">
    <property type="entry name" value="EF-hand"/>
    <property type="match status" value="1"/>
</dbReference>
<name>A0A4R6AAW4_9RHOB</name>
<feature type="domain" description="EF-hand" evidence="3">
    <location>
        <begin position="220"/>
        <end position="255"/>
    </location>
</feature>
<dbReference type="InterPro" id="IPR002048">
    <property type="entry name" value="EF_hand_dom"/>
</dbReference>
<dbReference type="InterPro" id="IPR011992">
    <property type="entry name" value="EF-hand-dom_pair"/>
</dbReference>
<feature type="region of interest" description="Disordered" evidence="1">
    <location>
        <begin position="122"/>
        <end position="163"/>
    </location>
</feature>
<dbReference type="PROSITE" id="PS50222">
    <property type="entry name" value="EF_HAND_2"/>
    <property type="match status" value="2"/>
</dbReference>
<proteinExistence type="predicted"/>
<feature type="compositionally biased region" description="Low complexity" evidence="1">
    <location>
        <begin position="1"/>
        <end position="16"/>
    </location>
</feature>
<protein>
    <recommendedName>
        <fullName evidence="3">EF-hand domain-containing protein</fullName>
    </recommendedName>
</protein>
<feature type="compositionally biased region" description="Basic and acidic residues" evidence="1">
    <location>
        <begin position="135"/>
        <end position="150"/>
    </location>
</feature>
<dbReference type="Proteomes" id="UP000295701">
    <property type="component" value="Unassembled WGS sequence"/>
</dbReference>
<accession>A0A4R6AAW4</accession>
<feature type="transmembrane region" description="Helical" evidence="2">
    <location>
        <begin position="100"/>
        <end position="120"/>
    </location>
</feature>
<dbReference type="OrthoDB" id="5470953at2"/>
<dbReference type="PROSITE" id="PS00018">
    <property type="entry name" value="EF_HAND_1"/>
    <property type="match status" value="2"/>
</dbReference>
<dbReference type="InterPro" id="IPR018247">
    <property type="entry name" value="EF_Hand_1_Ca_BS"/>
</dbReference>
<evidence type="ECO:0000313" key="5">
    <source>
        <dbReference type="Proteomes" id="UP000295701"/>
    </source>
</evidence>
<dbReference type="SMART" id="SM00054">
    <property type="entry name" value="EFh"/>
    <property type="match status" value="2"/>
</dbReference>
<dbReference type="SUPFAM" id="SSF47473">
    <property type="entry name" value="EF-hand"/>
    <property type="match status" value="1"/>
</dbReference>
<gene>
    <name evidence="4" type="ORF">E2L08_06935</name>
</gene>
<organism evidence="4 5">
    <name type="scientific">Palleronia sediminis</name>
    <dbReference type="NCBI Taxonomy" id="2547833"/>
    <lineage>
        <taxon>Bacteria</taxon>
        <taxon>Pseudomonadati</taxon>
        <taxon>Pseudomonadota</taxon>
        <taxon>Alphaproteobacteria</taxon>
        <taxon>Rhodobacterales</taxon>
        <taxon>Roseobacteraceae</taxon>
        <taxon>Palleronia</taxon>
    </lineage>
</organism>
<feature type="domain" description="EF-hand" evidence="3">
    <location>
        <begin position="164"/>
        <end position="199"/>
    </location>
</feature>
<reference evidence="4 5" key="1">
    <citation type="submission" date="2019-03" db="EMBL/GenBank/DDBJ databases">
        <title>Primorskyibacter sp. SS33 isolated from sediments.</title>
        <authorList>
            <person name="Xunke S."/>
        </authorList>
    </citation>
    <scope>NUCLEOTIDE SEQUENCE [LARGE SCALE GENOMIC DNA]</scope>
    <source>
        <strain evidence="4 5">SS33</strain>
    </source>
</reference>
<feature type="compositionally biased region" description="Polar residues" evidence="1">
    <location>
        <begin position="44"/>
        <end position="58"/>
    </location>
</feature>